<accession>A0A6H0RYR9</accession>
<dbReference type="EMBL" id="CP038797">
    <property type="protein sequence ID" value="QIV79631.1"/>
    <property type="molecule type" value="Genomic_DNA"/>
</dbReference>
<reference evidence="1 2" key="1">
    <citation type="submission" date="2019-04" db="EMBL/GenBank/DDBJ databases">
        <title>Draft, Whole-Genome Sequence of the Anthracene-degrading Mycobacterium frederiksbergense LB501T, Isolated from a Polycyclic Aromatic Hydrocarbon (PAH)-Contaminated Soil.</title>
        <authorList>
            <person name="Augelletti F."/>
        </authorList>
    </citation>
    <scope>NUCLEOTIDE SEQUENCE [LARGE SCALE GENOMIC DNA]</scope>
    <source>
        <strain evidence="1 2">LB 501T</strain>
        <plasmid evidence="1 2">unnamed1</plasmid>
    </source>
</reference>
<dbReference type="KEGG" id="mfre:EXE63_00885"/>
<proteinExistence type="predicted"/>
<dbReference type="Proteomes" id="UP000501849">
    <property type="component" value="Plasmid unnamed1"/>
</dbReference>
<gene>
    <name evidence="1" type="ORF">EXE63_00885</name>
</gene>
<dbReference type="AlphaFoldDB" id="A0A6H0RYR9"/>
<keyword evidence="1" id="KW-0614">Plasmid</keyword>
<organism evidence="1 2">
    <name type="scientific">Mycolicibacterium frederiksbergense</name>
    <dbReference type="NCBI Taxonomy" id="117567"/>
    <lineage>
        <taxon>Bacteria</taxon>
        <taxon>Bacillati</taxon>
        <taxon>Actinomycetota</taxon>
        <taxon>Actinomycetes</taxon>
        <taxon>Mycobacteriales</taxon>
        <taxon>Mycobacteriaceae</taxon>
        <taxon>Mycolicibacterium</taxon>
    </lineage>
</organism>
<name>A0A6H0RYR9_9MYCO</name>
<protein>
    <submittedName>
        <fullName evidence="1">Uncharacterized protein</fullName>
    </submittedName>
</protein>
<geneLocation type="plasmid" evidence="1 2">
    <name>unnamed1</name>
</geneLocation>
<dbReference type="RefSeq" id="WP_168140414.1">
    <property type="nucleotide sequence ID" value="NZ_CP038797.1"/>
</dbReference>
<evidence type="ECO:0000313" key="1">
    <source>
        <dbReference type="EMBL" id="QIV79631.1"/>
    </source>
</evidence>
<keyword evidence="2" id="KW-1185">Reference proteome</keyword>
<evidence type="ECO:0000313" key="2">
    <source>
        <dbReference type="Proteomes" id="UP000501849"/>
    </source>
</evidence>
<sequence length="93" mass="9925">MTQYSASDYRTKLKEDFETWTGQHVRVRDQAGALLADGALTGFKPRSALGLGPDGHAGMPGDTVYGFASGGPVTGDELAWEPAQNIEVVEQEV</sequence>